<dbReference type="GO" id="GO:0016887">
    <property type="term" value="F:ATP hydrolysis activity"/>
    <property type="evidence" value="ECO:0007669"/>
    <property type="project" value="InterPro"/>
</dbReference>
<dbReference type="GO" id="GO:0016020">
    <property type="term" value="C:membrane"/>
    <property type="evidence" value="ECO:0007669"/>
    <property type="project" value="UniProtKB-SubCell"/>
</dbReference>
<dbReference type="SUPFAM" id="SSF52540">
    <property type="entry name" value="P-loop containing nucleoside triphosphate hydrolases"/>
    <property type="match status" value="2"/>
</dbReference>
<dbReference type="VEuPathDB" id="VectorBase:PPAI010911"/>
<keyword evidence="6" id="KW-0472">Membrane</keyword>
<dbReference type="InterPro" id="IPR026082">
    <property type="entry name" value="ABCA"/>
</dbReference>
<dbReference type="PANTHER" id="PTHR19229:SF241">
    <property type="entry name" value="ABC TRANSPORTER DOMAIN-CONTAINING PROTEIN"/>
    <property type="match status" value="1"/>
</dbReference>
<protein>
    <submittedName>
        <fullName evidence="7">Uncharacterized protein</fullName>
    </submittedName>
</protein>
<accession>A0A1B0DQS8</accession>
<evidence type="ECO:0000313" key="8">
    <source>
        <dbReference type="Proteomes" id="UP000092462"/>
    </source>
</evidence>
<dbReference type="GO" id="GO:0005319">
    <property type="term" value="F:lipid transporter activity"/>
    <property type="evidence" value="ECO:0007669"/>
    <property type="project" value="TreeGrafter"/>
</dbReference>
<dbReference type="GO" id="GO:0005524">
    <property type="term" value="F:ATP binding"/>
    <property type="evidence" value="ECO:0007669"/>
    <property type="project" value="UniProtKB-KW"/>
</dbReference>
<keyword evidence="4" id="KW-0067">ATP-binding</keyword>
<dbReference type="InterPro" id="IPR003593">
    <property type="entry name" value="AAA+_ATPase"/>
</dbReference>
<reference evidence="7" key="1">
    <citation type="submission" date="2022-08" db="UniProtKB">
        <authorList>
            <consortium name="EnsemblMetazoa"/>
        </authorList>
    </citation>
    <scope>IDENTIFICATION</scope>
    <source>
        <strain evidence="7">Israel</strain>
    </source>
</reference>
<dbReference type="CDD" id="cd03263">
    <property type="entry name" value="ABC_subfamily_A"/>
    <property type="match status" value="1"/>
</dbReference>
<keyword evidence="3" id="KW-0547">Nucleotide-binding</keyword>
<keyword evidence="8" id="KW-1185">Reference proteome</keyword>
<dbReference type="EnsemblMetazoa" id="PPAI010911-RA">
    <property type="protein sequence ID" value="PPAI010911-PA"/>
    <property type="gene ID" value="PPAI010911"/>
</dbReference>
<dbReference type="EMBL" id="AJVK01019350">
    <property type="status" value="NOT_ANNOTATED_CDS"/>
    <property type="molecule type" value="Genomic_DNA"/>
</dbReference>
<evidence type="ECO:0000256" key="5">
    <source>
        <dbReference type="ARBA" id="ARBA00022989"/>
    </source>
</evidence>
<dbReference type="InterPro" id="IPR013525">
    <property type="entry name" value="ABC2_TM"/>
</dbReference>
<keyword evidence="5" id="KW-1133">Transmembrane helix</keyword>
<dbReference type="GO" id="GO:0140359">
    <property type="term" value="F:ABC-type transporter activity"/>
    <property type="evidence" value="ECO:0007669"/>
    <property type="project" value="InterPro"/>
</dbReference>
<dbReference type="InterPro" id="IPR003439">
    <property type="entry name" value="ABC_transporter-like_ATP-bd"/>
</dbReference>
<dbReference type="Pfam" id="PF00005">
    <property type="entry name" value="ABC_tran"/>
    <property type="match status" value="1"/>
</dbReference>
<sequence length="923" mass="103343">MISLMSLRDRFNGVSVSSSGSSVTSTGLLLSTVVMDSVVPAREVVVAFGLGSKSSTRSSYERYMSSELSGGYKRRLSIGIAFLGSPSLVILDEPCSAVDTKARKNIWELVEKLKKGRAIVLATHYLDEAEHLGDNIVLMSNGKVMTETSPSAVKTELTKSFVLKATLPKMEEDRRYQAIEDVKTLIENQSPSCSYDIQGNEINMILPYYTNSILNNYEPLLKTLEKMEDEGKIAHFQVISKNLEDVFNQYNTTANGNHHNGIPRPNMEKKVNLSKDHKPKSDENRQLSVMELVKILFWKRITHFRRNYRVLVSILILPAIFEMIAVGFMKLRPPDEYDVALKFSPEVYEKSTEFYSLENGNNFTTGAYNKIVEHCTGNEFCEIFDNSKEAFKWILRTNDDYIERRYGGNSFNGSKAVVWYNNKGYHSMPIYLNQLNNALFKEELNDTGYSIDAVNHPLKLGQDISTTSVLQQVADAGIALILLIAMSLVLAGGSVFIVSERVSGEKLQQKLCGVTRKIYCDGLLELCKNFITALFFQKFGIDSYKDPIGSDLLAPHLSMLAVIGVIAMATNYVIESGLWRTMLAKVYHEKNFNGELKIVSIQNTMQKDTKFNAKDKSNCVVVENLSKTYRRGVLALNNASFVIKTGECFGLLGANGAGKSTIFGILSGQLKQTSGTVEFKDCQGISYCPQTNAVDNLLTVREVIIFYGKLRKISDLNKLVLTTLATYHLEPYENVLVKNLSGGNRRKLSVAVTCMGNTSLVLMDEPTSDMDPVTRSLVYKSIDNLIRQNRSVLLTSHTISEIDNICHRIAILKNGHIISTGTPSELKMASGNSYAVTIFFDKVESLTIERDLKREFPNVESLVIHCHTLQFIVQIKSSNTTTTEESPWLLSELFSKLHKFCDDRNISYTVSQCLLDRVSEISQ</sequence>
<evidence type="ECO:0000313" key="7">
    <source>
        <dbReference type="EnsemblMetazoa" id="PPAI010911-PA"/>
    </source>
</evidence>
<proteinExistence type="predicted"/>
<dbReference type="SMART" id="SM00382">
    <property type="entry name" value="AAA"/>
    <property type="match status" value="1"/>
</dbReference>
<comment type="subcellular location">
    <subcellularLocation>
        <location evidence="1">Membrane</location>
        <topology evidence="1">Multi-pass membrane protein</topology>
    </subcellularLocation>
</comment>
<dbReference type="Proteomes" id="UP000092462">
    <property type="component" value="Unassembled WGS sequence"/>
</dbReference>
<keyword evidence="2" id="KW-0812">Transmembrane</keyword>
<evidence type="ECO:0000256" key="3">
    <source>
        <dbReference type="ARBA" id="ARBA00022741"/>
    </source>
</evidence>
<dbReference type="AlphaFoldDB" id="A0A1B0DQS8"/>
<dbReference type="InterPro" id="IPR027417">
    <property type="entry name" value="P-loop_NTPase"/>
</dbReference>
<dbReference type="Pfam" id="PF12698">
    <property type="entry name" value="ABC2_membrane_3"/>
    <property type="match status" value="1"/>
</dbReference>
<dbReference type="EMBL" id="AJVK01019351">
    <property type="status" value="NOT_ANNOTATED_CDS"/>
    <property type="molecule type" value="Genomic_DNA"/>
</dbReference>
<name>A0A1B0DQS8_PHLPP</name>
<dbReference type="VEuPathDB" id="VectorBase:PPAPM1_011958"/>
<dbReference type="PROSITE" id="PS50893">
    <property type="entry name" value="ABC_TRANSPORTER_2"/>
    <property type="match status" value="1"/>
</dbReference>
<dbReference type="Gene3D" id="3.40.50.300">
    <property type="entry name" value="P-loop containing nucleotide triphosphate hydrolases"/>
    <property type="match status" value="2"/>
</dbReference>
<organism evidence="7 8">
    <name type="scientific">Phlebotomus papatasi</name>
    <name type="common">Sandfly</name>
    <dbReference type="NCBI Taxonomy" id="29031"/>
    <lineage>
        <taxon>Eukaryota</taxon>
        <taxon>Metazoa</taxon>
        <taxon>Ecdysozoa</taxon>
        <taxon>Arthropoda</taxon>
        <taxon>Hexapoda</taxon>
        <taxon>Insecta</taxon>
        <taxon>Pterygota</taxon>
        <taxon>Neoptera</taxon>
        <taxon>Endopterygota</taxon>
        <taxon>Diptera</taxon>
        <taxon>Nematocera</taxon>
        <taxon>Psychodoidea</taxon>
        <taxon>Psychodidae</taxon>
        <taxon>Phlebotomus</taxon>
        <taxon>Phlebotomus</taxon>
    </lineage>
</organism>
<dbReference type="VEuPathDB" id="VectorBase:PPAPM1_001952"/>
<evidence type="ECO:0000256" key="6">
    <source>
        <dbReference type="ARBA" id="ARBA00023136"/>
    </source>
</evidence>
<evidence type="ECO:0000256" key="1">
    <source>
        <dbReference type="ARBA" id="ARBA00004141"/>
    </source>
</evidence>
<dbReference type="PANTHER" id="PTHR19229">
    <property type="entry name" value="ATP-BINDING CASSETTE TRANSPORTER SUBFAMILY A ABCA"/>
    <property type="match status" value="1"/>
</dbReference>
<evidence type="ECO:0000256" key="2">
    <source>
        <dbReference type="ARBA" id="ARBA00022692"/>
    </source>
</evidence>
<evidence type="ECO:0000256" key="4">
    <source>
        <dbReference type="ARBA" id="ARBA00022840"/>
    </source>
</evidence>